<gene>
    <name evidence="4" type="ORF">GQA94_14455</name>
</gene>
<dbReference type="EMBL" id="CP046902">
    <property type="protein sequence ID" value="QGZ31207.1"/>
    <property type="molecule type" value="Genomic_DNA"/>
</dbReference>
<dbReference type="AlphaFoldDB" id="A0A6I6LR01"/>
<evidence type="ECO:0000313" key="4">
    <source>
        <dbReference type="EMBL" id="QGZ31207.1"/>
    </source>
</evidence>
<dbReference type="InterPro" id="IPR021104">
    <property type="entry name" value="KfrA_DNA-bd_N"/>
</dbReference>
<dbReference type="RefSeq" id="WP_158188670.1">
    <property type="nucleotide sequence ID" value="NZ_CP046902.1"/>
</dbReference>
<feature type="coiled-coil region" evidence="1">
    <location>
        <begin position="154"/>
        <end position="188"/>
    </location>
</feature>
<dbReference type="OrthoDB" id="7015148at2"/>
<keyword evidence="1" id="KW-0175">Coiled coil</keyword>
<evidence type="ECO:0000256" key="1">
    <source>
        <dbReference type="SAM" id="Coils"/>
    </source>
</evidence>
<name>A0A6I6LR01_STUST</name>
<reference evidence="4 5" key="1">
    <citation type="submission" date="2019-12" db="EMBL/GenBank/DDBJ databases">
        <title>Complete genome sequence of Pseudomonas stutzeri.</title>
        <authorList>
            <person name="Lim S.R."/>
            <person name="Kim J.H."/>
        </authorList>
    </citation>
    <scope>NUCLEOTIDE SEQUENCE [LARGE SCALE GENOMIC DNA]</scope>
    <source>
        <strain evidence="4 5">PM101005</strain>
    </source>
</reference>
<evidence type="ECO:0000259" key="3">
    <source>
        <dbReference type="Pfam" id="PF11740"/>
    </source>
</evidence>
<protein>
    <submittedName>
        <fullName evidence="4">Integrase</fullName>
    </submittedName>
</protein>
<feature type="region of interest" description="Disordered" evidence="2">
    <location>
        <begin position="320"/>
        <end position="373"/>
    </location>
</feature>
<organism evidence="4 5">
    <name type="scientific">Stutzerimonas stutzeri</name>
    <name type="common">Pseudomonas stutzeri</name>
    <dbReference type="NCBI Taxonomy" id="316"/>
    <lineage>
        <taxon>Bacteria</taxon>
        <taxon>Pseudomonadati</taxon>
        <taxon>Pseudomonadota</taxon>
        <taxon>Gammaproteobacteria</taxon>
        <taxon>Pseudomonadales</taxon>
        <taxon>Pseudomonadaceae</taxon>
        <taxon>Stutzerimonas</taxon>
    </lineage>
</organism>
<feature type="domain" description="KfrA N-terminal DNA-binding" evidence="3">
    <location>
        <begin position="9"/>
        <end position="118"/>
    </location>
</feature>
<dbReference type="Proteomes" id="UP000438983">
    <property type="component" value="Chromosome"/>
</dbReference>
<evidence type="ECO:0000256" key="2">
    <source>
        <dbReference type="SAM" id="MobiDB-lite"/>
    </source>
</evidence>
<sequence>MARAGINKAIVQKARQSLLAKGINPSIDAVRNALGNTGSKTTISRYLKEIEARDTKPDSTSESLSKELSALVESLVSRVKEEGTETLVQAQAEFDEQRLALEHEAVARQAELDSLRGQLDTQTAALQLQTQELQTCQSSLQIEITRNARISQSCSDLKLRVQEKHAHIQSLEEKHVHARNALEHYRAAVKEQRDQDQRRHEAQLQQIHTEQRQLQQTLIVKQEELGRLNRDNERLLSEARHYAKTIANQEDLIARQGGEIQSLRLSEAKAFGAKEQLGEHVNALRAEMKRQAETTDDAMRRASESERLLALAQQQFEDMLQGMDREKEATGKASDSKSSKAPRRPRKKTASDTNGAEKPTRGGTVLQCIDSKS</sequence>
<dbReference type="Pfam" id="PF11740">
    <property type="entry name" value="KfrA_N"/>
    <property type="match status" value="1"/>
</dbReference>
<feature type="compositionally biased region" description="Basic and acidic residues" evidence="2">
    <location>
        <begin position="323"/>
        <end position="338"/>
    </location>
</feature>
<proteinExistence type="predicted"/>
<accession>A0A6I6LR01</accession>
<evidence type="ECO:0000313" key="5">
    <source>
        <dbReference type="Proteomes" id="UP000438983"/>
    </source>
</evidence>